<protein>
    <submittedName>
        <fullName evidence="1">Cytoplasmic protein</fullName>
    </submittedName>
</protein>
<dbReference type="GO" id="GO:0003723">
    <property type="term" value="F:RNA binding"/>
    <property type="evidence" value="ECO:0007669"/>
    <property type="project" value="InterPro"/>
</dbReference>
<evidence type="ECO:0000313" key="2">
    <source>
        <dbReference type="Proteomes" id="UP000288789"/>
    </source>
</evidence>
<dbReference type="OrthoDB" id="9799912at2"/>
<dbReference type="RefSeq" id="WP_128351333.1">
    <property type="nucleotide sequence ID" value="NZ_CAXBCQ010000001.1"/>
</dbReference>
<dbReference type="Proteomes" id="UP000288789">
    <property type="component" value="Unassembled WGS sequence"/>
</dbReference>
<dbReference type="GO" id="GO:0110001">
    <property type="term" value="C:toxin-antitoxin complex"/>
    <property type="evidence" value="ECO:0007669"/>
    <property type="project" value="InterPro"/>
</dbReference>
<keyword evidence="2" id="KW-1185">Reference proteome</keyword>
<dbReference type="Pfam" id="PF09907">
    <property type="entry name" value="HigB_toxin"/>
    <property type="match status" value="1"/>
</dbReference>
<comment type="caution">
    <text evidence="1">The sequence shown here is derived from an EMBL/GenBank/DDBJ whole genome shotgun (WGS) entry which is preliminary data.</text>
</comment>
<reference evidence="1 2" key="1">
    <citation type="submission" date="2018-12" db="EMBL/GenBank/DDBJ databases">
        <authorList>
            <person name="Li A."/>
            <person name="Zhang M."/>
            <person name="Zhu H."/>
        </authorList>
    </citation>
    <scope>NUCLEOTIDE SEQUENCE [LARGE SCALE GENOMIC DNA]</scope>
    <source>
        <strain evidence="1 2">R04H25</strain>
    </source>
</reference>
<organism evidence="1 2">
    <name type="scientific">Pseudidiomarina gelatinasegens</name>
    <dbReference type="NCBI Taxonomy" id="2487740"/>
    <lineage>
        <taxon>Bacteria</taxon>
        <taxon>Pseudomonadati</taxon>
        <taxon>Pseudomonadota</taxon>
        <taxon>Gammaproteobacteria</taxon>
        <taxon>Alteromonadales</taxon>
        <taxon>Idiomarinaceae</taxon>
        <taxon>Pseudidiomarina</taxon>
    </lineage>
</organism>
<dbReference type="GO" id="GO:0004519">
    <property type="term" value="F:endonuclease activity"/>
    <property type="evidence" value="ECO:0007669"/>
    <property type="project" value="InterPro"/>
</dbReference>
<name>A0A443Z7W2_9GAMM</name>
<accession>A0A443Z7W2</accession>
<dbReference type="EMBL" id="RSFE01000001">
    <property type="protein sequence ID" value="RWU13006.1"/>
    <property type="molecule type" value="Genomic_DNA"/>
</dbReference>
<dbReference type="AlphaFoldDB" id="A0A443Z7W2"/>
<dbReference type="InterPro" id="IPR018669">
    <property type="entry name" value="Toxin_HigB"/>
</dbReference>
<proteinExistence type="predicted"/>
<sequence>MHVISRKPFADAAREFPSKATSIDFVYRILSRTSFRTPDHLKQVFASLDNFKYRDKWWVINIGGNQLRLIAFIDFEHQKVFVKYICDHKRYDALCEYYRKTLHS</sequence>
<gene>
    <name evidence="1" type="ORF">EGC76_01970</name>
</gene>
<evidence type="ECO:0000313" key="1">
    <source>
        <dbReference type="EMBL" id="RWU13006.1"/>
    </source>
</evidence>